<dbReference type="Pfam" id="PF13193">
    <property type="entry name" value="AMP-binding_C"/>
    <property type="match status" value="1"/>
</dbReference>
<dbReference type="Pfam" id="PF00550">
    <property type="entry name" value="PP-binding"/>
    <property type="match status" value="1"/>
</dbReference>
<keyword evidence="6" id="KW-0045">Antibiotic biosynthesis</keyword>
<dbReference type="InterPro" id="IPR036736">
    <property type="entry name" value="ACP-like_sf"/>
</dbReference>
<proteinExistence type="inferred from homology"/>
<sequence>YLNRADLTAEKFVANPFVPGERLYRTGDLARWMPDGNVDFIGRMDYQVKIRGYRIELGEIETAIQRVPGVRQAVVIDRTDERGHKYLCGYITGEAELRIEEVQAELEAGLPAHMVPARLMQLETIPLTSNGKIDRKALPEPEGSIHTGAAYVAPRTTVEQVLAAVWAGVLGVEAVGAQDNFFELGGDSIKALQVSSRLLQAGYRLEMKDLFSHPTVSALALKVQSVTRLADQSEVVGAVKLTPVQHWFFEQNLTDAHHHNQSIMLHSKDGFDEPALRTAMDQIVSHHDTLRIVFRPTEHGYEAWNRAIGEGELYTLERIDLSHETEVSAAIEAKVNEIQAGIQLSEGPLVKLGLFHCPDGDHLLMAIHHLVVDTVSWRILFEDITTAYEQALNGQTARLPHKTDSFRTWADGQSQYANSPAMAAELAFWQEMEQGVYQPLPKDESHSHSLNRDSENMTVTWTAQETEQLLKQAHRAYNTEMNDLLLTA</sequence>
<dbReference type="SUPFAM" id="SSF52777">
    <property type="entry name" value="CoA-dependent acyltransferases"/>
    <property type="match status" value="2"/>
</dbReference>
<dbReference type="FunFam" id="3.30.300.30:FF:000010">
    <property type="entry name" value="Enterobactin synthetase component F"/>
    <property type="match status" value="1"/>
</dbReference>
<dbReference type="InterPro" id="IPR009081">
    <property type="entry name" value="PP-bd_ACP"/>
</dbReference>
<dbReference type="FunFam" id="1.10.1200.10:FF:000005">
    <property type="entry name" value="Nonribosomal peptide synthetase 1"/>
    <property type="match status" value="1"/>
</dbReference>
<dbReference type="PROSITE" id="PS50075">
    <property type="entry name" value="CARRIER"/>
    <property type="match status" value="1"/>
</dbReference>
<dbReference type="EMBL" id="JAEHFQ010000049">
    <property type="protein sequence ID" value="MBM0636407.1"/>
    <property type="molecule type" value="Genomic_DNA"/>
</dbReference>
<evidence type="ECO:0000256" key="4">
    <source>
        <dbReference type="ARBA" id="ARBA00022553"/>
    </source>
</evidence>
<keyword evidence="3" id="KW-0596">Phosphopantetheine</keyword>
<dbReference type="Gene3D" id="2.30.38.10">
    <property type="entry name" value="Luciferase, Domain 3"/>
    <property type="match status" value="1"/>
</dbReference>
<comment type="caution">
    <text evidence="8">The sequence shown here is derived from an EMBL/GenBank/DDBJ whole genome shotgun (WGS) entry which is preliminary data.</text>
</comment>
<dbReference type="Gene3D" id="1.10.1200.10">
    <property type="entry name" value="ACP-like"/>
    <property type="match status" value="1"/>
</dbReference>
<dbReference type="PROSITE" id="PS00012">
    <property type="entry name" value="PHOSPHOPANTETHEINE"/>
    <property type="match status" value="1"/>
</dbReference>
<dbReference type="RefSeq" id="WP_203056014.1">
    <property type="nucleotide sequence ID" value="NZ_JAEHFQ010000049.1"/>
</dbReference>
<dbReference type="InterPro" id="IPR020806">
    <property type="entry name" value="PKS_PP-bd"/>
</dbReference>
<dbReference type="GO" id="GO:0003824">
    <property type="term" value="F:catalytic activity"/>
    <property type="evidence" value="ECO:0007669"/>
    <property type="project" value="InterPro"/>
</dbReference>
<dbReference type="SUPFAM" id="SSF47336">
    <property type="entry name" value="ACP-like"/>
    <property type="match status" value="1"/>
</dbReference>
<accession>A0A8I1IUI3</accession>
<organism evidence="8 9">
    <name type="scientific">Paenibacillus polymyxa</name>
    <name type="common">Bacillus polymyxa</name>
    <dbReference type="NCBI Taxonomy" id="1406"/>
    <lineage>
        <taxon>Bacteria</taxon>
        <taxon>Bacillati</taxon>
        <taxon>Bacillota</taxon>
        <taxon>Bacilli</taxon>
        <taxon>Bacillales</taxon>
        <taxon>Paenibacillaceae</taxon>
        <taxon>Paenibacillus</taxon>
    </lineage>
</organism>
<keyword evidence="4" id="KW-0597">Phosphoprotein</keyword>
<dbReference type="SUPFAM" id="SSF56801">
    <property type="entry name" value="Acetyl-CoA synthetase-like"/>
    <property type="match status" value="1"/>
</dbReference>
<dbReference type="Gene3D" id="3.30.559.30">
    <property type="entry name" value="Nonribosomal peptide synthetase, condensation domain"/>
    <property type="match status" value="1"/>
</dbReference>
<feature type="non-terminal residue" evidence="8">
    <location>
        <position position="488"/>
    </location>
</feature>
<evidence type="ECO:0000313" key="9">
    <source>
        <dbReference type="Proteomes" id="UP000650605"/>
    </source>
</evidence>
<dbReference type="Pfam" id="PF00668">
    <property type="entry name" value="Condensation"/>
    <property type="match status" value="1"/>
</dbReference>
<dbReference type="GO" id="GO:0031177">
    <property type="term" value="F:phosphopantetheine binding"/>
    <property type="evidence" value="ECO:0007669"/>
    <property type="project" value="InterPro"/>
</dbReference>
<evidence type="ECO:0000256" key="6">
    <source>
        <dbReference type="ARBA" id="ARBA00023194"/>
    </source>
</evidence>
<dbReference type="Proteomes" id="UP000650605">
    <property type="component" value="Unassembled WGS sequence"/>
</dbReference>
<dbReference type="GO" id="GO:0005737">
    <property type="term" value="C:cytoplasm"/>
    <property type="evidence" value="ECO:0007669"/>
    <property type="project" value="TreeGrafter"/>
</dbReference>
<dbReference type="InterPro" id="IPR045851">
    <property type="entry name" value="AMP-bd_C_sf"/>
</dbReference>
<dbReference type="AlphaFoldDB" id="A0A8I1IUI3"/>
<evidence type="ECO:0000259" key="7">
    <source>
        <dbReference type="PROSITE" id="PS50075"/>
    </source>
</evidence>
<evidence type="ECO:0000313" key="8">
    <source>
        <dbReference type="EMBL" id="MBM0636407.1"/>
    </source>
</evidence>
<dbReference type="Gene3D" id="3.30.300.30">
    <property type="match status" value="1"/>
</dbReference>
<dbReference type="PANTHER" id="PTHR45527:SF1">
    <property type="entry name" value="FATTY ACID SYNTHASE"/>
    <property type="match status" value="1"/>
</dbReference>
<evidence type="ECO:0000256" key="1">
    <source>
        <dbReference type="ARBA" id="ARBA00001957"/>
    </source>
</evidence>
<evidence type="ECO:0000256" key="3">
    <source>
        <dbReference type="ARBA" id="ARBA00022450"/>
    </source>
</evidence>
<reference evidence="8" key="1">
    <citation type="submission" date="2020-12" db="EMBL/GenBank/DDBJ databases">
        <title>Paenibacillus polymyxa LMG 27872: a double-edged sword.</title>
        <authorList>
            <person name="Langendries S."/>
            <person name="Garcia Mendez S."/>
            <person name="Beirinckx S."/>
            <person name="Viaene T."/>
            <person name="Baeyen S."/>
            <person name="Goeminne G."/>
            <person name="Willems A."/>
            <person name="Debode J."/>
            <person name="Goormachtig S."/>
        </authorList>
    </citation>
    <scope>NUCLEOTIDE SEQUENCE</scope>
    <source>
        <strain evidence="8">LMG 27872</strain>
    </source>
</reference>
<dbReference type="InterPro" id="IPR023213">
    <property type="entry name" value="CAT-like_dom_sf"/>
</dbReference>
<dbReference type="GO" id="GO:0043041">
    <property type="term" value="P:amino acid activation for nonribosomal peptide biosynthetic process"/>
    <property type="evidence" value="ECO:0007669"/>
    <property type="project" value="TreeGrafter"/>
</dbReference>
<dbReference type="InterPro" id="IPR001242">
    <property type="entry name" value="Condensation_dom"/>
</dbReference>
<evidence type="ECO:0000256" key="5">
    <source>
        <dbReference type="ARBA" id="ARBA00022737"/>
    </source>
</evidence>
<protein>
    <submittedName>
        <fullName evidence="8">AMP-binding protein</fullName>
    </submittedName>
</protein>
<dbReference type="Gene3D" id="3.30.559.10">
    <property type="entry name" value="Chloramphenicol acetyltransferase-like domain"/>
    <property type="match status" value="1"/>
</dbReference>
<comment type="similarity">
    <text evidence="2">Belongs to the ATP-dependent AMP-binding enzyme family.</text>
</comment>
<dbReference type="GO" id="GO:0044550">
    <property type="term" value="P:secondary metabolite biosynthetic process"/>
    <property type="evidence" value="ECO:0007669"/>
    <property type="project" value="TreeGrafter"/>
</dbReference>
<dbReference type="GO" id="GO:0017000">
    <property type="term" value="P:antibiotic biosynthetic process"/>
    <property type="evidence" value="ECO:0007669"/>
    <property type="project" value="UniProtKB-KW"/>
</dbReference>
<dbReference type="GO" id="GO:0008610">
    <property type="term" value="P:lipid biosynthetic process"/>
    <property type="evidence" value="ECO:0007669"/>
    <property type="project" value="UniProtKB-ARBA"/>
</dbReference>
<gene>
    <name evidence="8" type="ORF">JDW19_25230</name>
</gene>
<feature type="non-terminal residue" evidence="8">
    <location>
        <position position="1"/>
    </location>
</feature>
<dbReference type="InterPro" id="IPR025110">
    <property type="entry name" value="AMP-bd_C"/>
</dbReference>
<dbReference type="InterPro" id="IPR006162">
    <property type="entry name" value="Ppantetheine_attach_site"/>
</dbReference>
<evidence type="ECO:0000256" key="2">
    <source>
        <dbReference type="ARBA" id="ARBA00006432"/>
    </source>
</evidence>
<feature type="domain" description="Carrier" evidence="7">
    <location>
        <begin position="153"/>
        <end position="227"/>
    </location>
</feature>
<dbReference type="SMART" id="SM00823">
    <property type="entry name" value="PKS_PP"/>
    <property type="match status" value="1"/>
</dbReference>
<comment type="cofactor">
    <cofactor evidence="1">
        <name>pantetheine 4'-phosphate</name>
        <dbReference type="ChEBI" id="CHEBI:47942"/>
    </cofactor>
</comment>
<name>A0A8I1IUI3_PAEPO</name>
<dbReference type="PANTHER" id="PTHR45527">
    <property type="entry name" value="NONRIBOSOMAL PEPTIDE SYNTHETASE"/>
    <property type="match status" value="1"/>
</dbReference>
<keyword evidence="5" id="KW-0677">Repeat</keyword>